<dbReference type="PANTHER" id="PTHR42781:SF4">
    <property type="entry name" value="SPERMIDINE_PUTRESCINE IMPORT ATP-BINDING PROTEIN POTA"/>
    <property type="match status" value="1"/>
</dbReference>
<keyword evidence="1" id="KW-0813">Transport</keyword>
<dbReference type="PROSITE" id="PS00211">
    <property type="entry name" value="ABC_TRANSPORTER_1"/>
    <property type="match status" value="1"/>
</dbReference>
<keyword evidence="6" id="KW-1185">Reference proteome</keyword>
<dbReference type="Proteomes" id="UP001519342">
    <property type="component" value="Unassembled WGS sequence"/>
</dbReference>
<evidence type="ECO:0000313" key="6">
    <source>
        <dbReference type="Proteomes" id="UP001519342"/>
    </source>
</evidence>
<evidence type="ECO:0000313" key="5">
    <source>
        <dbReference type="EMBL" id="MBP1924415.1"/>
    </source>
</evidence>
<feature type="domain" description="ABC transporter" evidence="4">
    <location>
        <begin position="3"/>
        <end position="233"/>
    </location>
</feature>
<gene>
    <name evidence="5" type="ORF">J2Z76_000268</name>
</gene>
<dbReference type="PROSITE" id="PS50893">
    <property type="entry name" value="ABC_TRANSPORTER_2"/>
    <property type="match status" value="1"/>
</dbReference>
<reference evidence="5 6" key="1">
    <citation type="submission" date="2021-03" db="EMBL/GenBank/DDBJ databases">
        <title>Genomic Encyclopedia of Type Strains, Phase IV (KMG-IV): sequencing the most valuable type-strain genomes for metagenomic binning, comparative biology and taxonomic classification.</title>
        <authorList>
            <person name="Goeker M."/>
        </authorList>
    </citation>
    <scope>NUCLEOTIDE SEQUENCE [LARGE SCALE GENOMIC DNA]</scope>
    <source>
        <strain evidence="5 6">DSM 24004</strain>
    </source>
</reference>
<dbReference type="InterPro" id="IPR027417">
    <property type="entry name" value="P-loop_NTPase"/>
</dbReference>
<accession>A0ABS4G9Q1</accession>
<dbReference type="InterPro" id="IPR017871">
    <property type="entry name" value="ABC_transporter-like_CS"/>
</dbReference>
<evidence type="ECO:0000256" key="2">
    <source>
        <dbReference type="ARBA" id="ARBA00022741"/>
    </source>
</evidence>
<comment type="caution">
    <text evidence="5">The sequence shown here is derived from an EMBL/GenBank/DDBJ whole genome shotgun (WGS) entry which is preliminary data.</text>
</comment>
<dbReference type="Gene3D" id="3.40.50.300">
    <property type="entry name" value="P-loop containing nucleotide triphosphate hydrolases"/>
    <property type="match status" value="1"/>
</dbReference>
<evidence type="ECO:0000256" key="1">
    <source>
        <dbReference type="ARBA" id="ARBA00022448"/>
    </source>
</evidence>
<dbReference type="EMBL" id="JAGGKS010000001">
    <property type="protein sequence ID" value="MBP1924415.1"/>
    <property type="molecule type" value="Genomic_DNA"/>
</dbReference>
<dbReference type="InterPro" id="IPR003439">
    <property type="entry name" value="ABC_transporter-like_ATP-bd"/>
</dbReference>
<keyword evidence="3" id="KW-0067">ATP-binding</keyword>
<dbReference type="InterPro" id="IPR003593">
    <property type="entry name" value="AAA+_ATPase"/>
</dbReference>
<dbReference type="Pfam" id="PF00005">
    <property type="entry name" value="ABC_tran"/>
    <property type="match status" value="1"/>
</dbReference>
<dbReference type="SUPFAM" id="SSF52540">
    <property type="entry name" value="P-loop containing nucleoside triphosphate hydrolases"/>
    <property type="match status" value="1"/>
</dbReference>
<sequence>MKVILKDIEHKFGDNLVLKNINLEIRDGELYTLLGPSGCGKTTILKIIAGFLKPTNGRIFLGEQDITDLPPEKRNIGTVFQNYALFPHMSVEENVLYGLKLKKLSRKLMDEKAKEYLDLVSMYEYRKRKIPELSGGQQQRVALARSLAIEPKVLLLDEPMSNLDAALRDKTREEIHILQQKLKITTLFITHDQKEALSISDTVAVLRNGECLQIGTPREIYMRPTNQFLANFIGESNVFTQSEINTFGINQNISGREEIFIRPEMIKMNVKKSDIFSIQGEIRNTIFNGSTIEYDLIVFNKLVKVLELNTGENLEKKQPNCIVYLSFPKN</sequence>
<proteinExistence type="predicted"/>
<name>A0ABS4G9Q1_9FIRM</name>
<evidence type="ECO:0000259" key="4">
    <source>
        <dbReference type="PROSITE" id="PS50893"/>
    </source>
</evidence>
<dbReference type="SMART" id="SM00382">
    <property type="entry name" value="AAA"/>
    <property type="match status" value="1"/>
</dbReference>
<dbReference type="InterPro" id="IPR050093">
    <property type="entry name" value="ABC_SmlMolc_Importer"/>
</dbReference>
<dbReference type="RefSeq" id="WP_209510179.1">
    <property type="nucleotide sequence ID" value="NZ_JAGGKS010000001.1"/>
</dbReference>
<organism evidence="5 6">
    <name type="scientific">Sedimentibacter acidaminivorans</name>
    <dbReference type="NCBI Taxonomy" id="913099"/>
    <lineage>
        <taxon>Bacteria</taxon>
        <taxon>Bacillati</taxon>
        <taxon>Bacillota</taxon>
        <taxon>Tissierellia</taxon>
        <taxon>Sedimentibacter</taxon>
    </lineage>
</organism>
<dbReference type="PANTHER" id="PTHR42781">
    <property type="entry name" value="SPERMIDINE/PUTRESCINE IMPORT ATP-BINDING PROTEIN POTA"/>
    <property type="match status" value="1"/>
</dbReference>
<evidence type="ECO:0000256" key="3">
    <source>
        <dbReference type="ARBA" id="ARBA00022840"/>
    </source>
</evidence>
<keyword evidence="2" id="KW-0547">Nucleotide-binding</keyword>
<protein>
    <submittedName>
        <fullName evidence="5">ABC-type Fe3+/spermidine/putrescine transport system ATPase subunit</fullName>
    </submittedName>
</protein>